<dbReference type="CDD" id="cd07377">
    <property type="entry name" value="WHTH_GntR"/>
    <property type="match status" value="1"/>
</dbReference>
<dbReference type="GO" id="GO:0003677">
    <property type="term" value="F:DNA binding"/>
    <property type="evidence" value="ECO:0007669"/>
    <property type="project" value="UniProtKB-KW"/>
</dbReference>
<dbReference type="AlphaFoldDB" id="A0A3R8Q7V9"/>
<dbReference type="PROSITE" id="PS50949">
    <property type="entry name" value="HTH_GNTR"/>
    <property type="match status" value="1"/>
</dbReference>
<accession>A0A3R8Q7V9</accession>
<dbReference type="OrthoDB" id="7620579at2"/>
<keyword evidence="6" id="KW-1185">Reference proteome</keyword>
<dbReference type="InterPro" id="IPR036390">
    <property type="entry name" value="WH_DNA-bd_sf"/>
</dbReference>
<dbReference type="InterPro" id="IPR008920">
    <property type="entry name" value="TF_FadR/GntR_C"/>
</dbReference>
<keyword evidence="1" id="KW-0805">Transcription regulation</keyword>
<keyword evidence="2" id="KW-0238">DNA-binding</keyword>
<dbReference type="RefSeq" id="WP_125231220.1">
    <property type="nucleotide sequence ID" value="NZ_RWJI01000002.1"/>
</dbReference>
<dbReference type="Gene3D" id="1.20.120.530">
    <property type="entry name" value="GntR ligand-binding domain-like"/>
    <property type="match status" value="1"/>
</dbReference>
<evidence type="ECO:0000256" key="3">
    <source>
        <dbReference type="ARBA" id="ARBA00023163"/>
    </source>
</evidence>
<dbReference type="Gene3D" id="1.10.10.10">
    <property type="entry name" value="Winged helix-like DNA-binding domain superfamily/Winged helix DNA-binding domain"/>
    <property type="match status" value="1"/>
</dbReference>
<dbReference type="EMBL" id="RWJI01000002">
    <property type="protein sequence ID" value="RRQ51245.1"/>
    <property type="molecule type" value="Genomic_DNA"/>
</dbReference>
<dbReference type="SUPFAM" id="SSF46785">
    <property type="entry name" value="Winged helix' DNA-binding domain"/>
    <property type="match status" value="1"/>
</dbReference>
<feature type="domain" description="HTH gntR-type" evidence="4">
    <location>
        <begin position="2"/>
        <end position="69"/>
    </location>
</feature>
<dbReference type="SUPFAM" id="SSF48008">
    <property type="entry name" value="GntR ligand-binding domain-like"/>
    <property type="match status" value="1"/>
</dbReference>
<dbReference type="Pfam" id="PF07729">
    <property type="entry name" value="FCD"/>
    <property type="match status" value="1"/>
</dbReference>
<evidence type="ECO:0000259" key="4">
    <source>
        <dbReference type="PROSITE" id="PS50949"/>
    </source>
</evidence>
<reference evidence="5 6" key="1">
    <citation type="submission" date="2018-12" db="EMBL/GenBank/DDBJ databases">
        <authorList>
            <person name="Kim S.-J."/>
            <person name="Jung G.-Y."/>
        </authorList>
    </citation>
    <scope>NUCLEOTIDE SEQUENCE [LARGE SCALE GENOMIC DNA]</scope>
    <source>
        <strain evidence="5 6">03SU3-P</strain>
    </source>
</reference>
<keyword evidence="3" id="KW-0804">Transcription</keyword>
<name>A0A3R8Q7V9_9SPHN</name>
<evidence type="ECO:0000256" key="1">
    <source>
        <dbReference type="ARBA" id="ARBA00023015"/>
    </source>
</evidence>
<dbReference type="InterPro" id="IPR036388">
    <property type="entry name" value="WH-like_DNA-bd_sf"/>
</dbReference>
<dbReference type="GO" id="GO:0003700">
    <property type="term" value="F:DNA-binding transcription factor activity"/>
    <property type="evidence" value="ECO:0007669"/>
    <property type="project" value="InterPro"/>
</dbReference>
<dbReference type="InterPro" id="IPR000524">
    <property type="entry name" value="Tscrpt_reg_HTH_GntR"/>
</dbReference>
<comment type="caution">
    <text evidence="5">The sequence shown here is derived from an EMBL/GenBank/DDBJ whole genome shotgun (WGS) entry which is preliminary data.</text>
</comment>
<dbReference type="Pfam" id="PF00392">
    <property type="entry name" value="GntR"/>
    <property type="match status" value="1"/>
</dbReference>
<organism evidence="5 6">
    <name type="scientific">Sphingorhabdus wooponensis</name>
    <dbReference type="NCBI Taxonomy" id="940136"/>
    <lineage>
        <taxon>Bacteria</taxon>
        <taxon>Pseudomonadati</taxon>
        <taxon>Pseudomonadota</taxon>
        <taxon>Alphaproteobacteria</taxon>
        <taxon>Sphingomonadales</taxon>
        <taxon>Sphingomonadaceae</taxon>
        <taxon>Sphingorhabdus</taxon>
    </lineage>
</organism>
<evidence type="ECO:0000313" key="5">
    <source>
        <dbReference type="EMBL" id="RRQ51245.1"/>
    </source>
</evidence>
<dbReference type="PANTHER" id="PTHR43537">
    <property type="entry name" value="TRANSCRIPTIONAL REGULATOR, GNTR FAMILY"/>
    <property type="match status" value="1"/>
</dbReference>
<evidence type="ECO:0000313" key="6">
    <source>
        <dbReference type="Proteomes" id="UP000268553"/>
    </source>
</evidence>
<dbReference type="SMART" id="SM00895">
    <property type="entry name" value="FCD"/>
    <property type="match status" value="1"/>
</dbReference>
<dbReference type="PANTHER" id="PTHR43537:SF24">
    <property type="entry name" value="GLUCONATE OPERON TRANSCRIPTIONAL REPRESSOR"/>
    <property type="match status" value="1"/>
</dbReference>
<gene>
    <name evidence="5" type="ORF">D7D48_09770</name>
</gene>
<dbReference type="SMART" id="SM00345">
    <property type="entry name" value="HTH_GNTR"/>
    <property type="match status" value="1"/>
</dbReference>
<protein>
    <submittedName>
        <fullName evidence="5">GntR family transcriptional regulator</fullName>
    </submittedName>
</protein>
<evidence type="ECO:0000256" key="2">
    <source>
        <dbReference type="ARBA" id="ARBA00023125"/>
    </source>
</evidence>
<dbReference type="InterPro" id="IPR011711">
    <property type="entry name" value="GntR_C"/>
</dbReference>
<dbReference type="Proteomes" id="UP000268553">
    <property type="component" value="Unassembled WGS sequence"/>
</dbReference>
<sequence>MSRASERAYNHIRSMILSGELQPGSQIREEALAELCGVSRTPVRDSLRRLEAEMFIRRNDSQRSFVADWSLDDLEDAFQLRAMLEAHAAKRAASRITREQLKRLRLHNAQLKQAIDIPNPDVPKFLDHNRQFHAIIVAAAASERLASMLGQVTEQPVVLRTARQYDAENLRRSHHEHDELLIAFDNRDGEWAAAVMTGHIRRAFHAYAEAHSTDTEIRKSNLAA</sequence>
<proteinExistence type="predicted"/>